<accession>A0A4P9Z150</accession>
<keyword evidence="4 5" id="KW-0472">Membrane</keyword>
<dbReference type="InterPro" id="IPR036513">
    <property type="entry name" value="STAS_dom_sf"/>
</dbReference>
<dbReference type="PANTHER" id="PTHR11814">
    <property type="entry name" value="SULFATE TRANSPORTER"/>
    <property type="match status" value="1"/>
</dbReference>
<dbReference type="Pfam" id="PF01740">
    <property type="entry name" value="STAS"/>
    <property type="match status" value="1"/>
</dbReference>
<keyword evidence="3 5" id="KW-1133">Transmembrane helix</keyword>
<dbReference type="InterPro" id="IPR002645">
    <property type="entry name" value="STAS_dom"/>
</dbReference>
<evidence type="ECO:0000259" key="6">
    <source>
        <dbReference type="PROSITE" id="PS50801"/>
    </source>
</evidence>
<dbReference type="PROSITE" id="PS50801">
    <property type="entry name" value="STAS"/>
    <property type="match status" value="1"/>
</dbReference>
<dbReference type="CDD" id="cd07042">
    <property type="entry name" value="STAS_SulP_like_sulfate_transporter"/>
    <property type="match status" value="1"/>
</dbReference>
<organism evidence="7 8">
    <name type="scientific">Syncephalis pseudoplumigaleata</name>
    <dbReference type="NCBI Taxonomy" id="1712513"/>
    <lineage>
        <taxon>Eukaryota</taxon>
        <taxon>Fungi</taxon>
        <taxon>Fungi incertae sedis</taxon>
        <taxon>Zoopagomycota</taxon>
        <taxon>Zoopagomycotina</taxon>
        <taxon>Zoopagomycetes</taxon>
        <taxon>Zoopagales</taxon>
        <taxon>Piptocephalidaceae</taxon>
        <taxon>Syncephalis</taxon>
    </lineage>
</organism>
<dbReference type="NCBIfam" id="TIGR00815">
    <property type="entry name" value="sulP"/>
    <property type="match status" value="1"/>
</dbReference>
<feature type="transmembrane region" description="Helical" evidence="5">
    <location>
        <begin position="380"/>
        <end position="398"/>
    </location>
</feature>
<feature type="non-terminal residue" evidence="7">
    <location>
        <position position="1"/>
    </location>
</feature>
<dbReference type="AlphaFoldDB" id="A0A4P9Z150"/>
<gene>
    <name evidence="7" type="ORF">SYNPS1DRAFT_2781</name>
</gene>
<feature type="transmembrane region" description="Helical" evidence="5">
    <location>
        <begin position="133"/>
        <end position="156"/>
    </location>
</feature>
<feature type="transmembrane region" description="Helical" evidence="5">
    <location>
        <begin position="193"/>
        <end position="215"/>
    </location>
</feature>
<protein>
    <submittedName>
        <fullName evidence="7">Sulfate transporter family-domain-containing protein</fullName>
    </submittedName>
</protein>
<dbReference type="GO" id="GO:0016020">
    <property type="term" value="C:membrane"/>
    <property type="evidence" value="ECO:0007669"/>
    <property type="project" value="UniProtKB-SubCell"/>
</dbReference>
<evidence type="ECO:0000313" key="7">
    <source>
        <dbReference type="EMBL" id="RKP26025.1"/>
    </source>
</evidence>
<keyword evidence="8" id="KW-1185">Reference proteome</keyword>
<dbReference type="Pfam" id="PF00916">
    <property type="entry name" value="Sulfate_transp"/>
    <property type="match status" value="1"/>
</dbReference>
<name>A0A4P9Z150_9FUNG</name>
<reference evidence="8" key="1">
    <citation type="journal article" date="2018" name="Nat. Microbiol.">
        <title>Leveraging single-cell genomics to expand the fungal tree of life.</title>
        <authorList>
            <person name="Ahrendt S.R."/>
            <person name="Quandt C.A."/>
            <person name="Ciobanu D."/>
            <person name="Clum A."/>
            <person name="Salamov A."/>
            <person name="Andreopoulos B."/>
            <person name="Cheng J.F."/>
            <person name="Woyke T."/>
            <person name="Pelin A."/>
            <person name="Henrissat B."/>
            <person name="Reynolds N.K."/>
            <person name="Benny G.L."/>
            <person name="Smith M.E."/>
            <person name="James T.Y."/>
            <person name="Grigoriev I.V."/>
        </authorList>
    </citation>
    <scope>NUCLEOTIDE SEQUENCE [LARGE SCALE GENOMIC DNA]</scope>
    <source>
        <strain evidence="8">Benny S71-1</strain>
    </source>
</reference>
<dbReference type="OrthoDB" id="288203at2759"/>
<comment type="subcellular location">
    <subcellularLocation>
        <location evidence="1">Membrane</location>
        <topology evidence="1">Multi-pass membrane protein</topology>
    </subcellularLocation>
</comment>
<dbReference type="InterPro" id="IPR011547">
    <property type="entry name" value="SLC26A/SulP_dom"/>
</dbReference>
<proteinExistence type="predicted"/>
<evidence type="ECO:0000256" key="2">
    <source>
        <dbReference type="ARBA" id="ARBA00022692"/>
    </source>
</evidence>
<keyword evidence="2 5" id="KW-0812">Transmembrane</keyword>
<feature type="transmembrane region" description="Helical" evidence="5">
    <location>
        <begin position="28"/>
        <end position="48"/>
    </location>
</feature>
<evidence type="ECO:0000256" key="1">
    <source>
        <dbReference type="ARBA" id="ARBA00004141"/>
    </source>
</evidence>
<feature type="transmembrane region" description="Helical" evidence="5">
    <location>
        <begin position="356"/>
        <end position="374"/>
    </location>
</feature>
<feature type="transmembrane region" description="Helical" evidence="5">
    <location>
        <begin position="105"/>
        <end position="126"/>
    </location>
</feature>
<feature type="non-terminal residue" evidence="7">
    <location>
        <position position="601"/>
    </location>
</feature>
<dbReference type="Proteomes" id="UP000278143">
    <property type="component" value="Unassembled WGS sequence"/>
</dbReference>
<dbReference type="GO" id="GO:0055085">
    <property type="term" value="P:transmembrane transport"/>
    <property type="evidence" value="ECO:0007669"/>
    <property type="project" value="InterPro"/>
</dbReference>
<dbReference type="EMBL" id="KZ989537">
    <property type="protein sequence ID" value="RKP26025.1"/>
    <property type="molecule type" value="Genomic_DNA"/>
</dbReference>
<feature type="transmembrane region" description="Helical" evidence="5">
    <location>
        <begin position="321"/>
        <end position="344"/>
    </location>
</feature>
<evidence type="ECO:0000256" key="3">
    <source>
        <dbReference type="ARBA" id="ARBA00022989"/>
    </source>
</evidence>
<evidence type="ECO:0000256" key="4">
    <source>
        <dbReference type="ARBA" id="ARBA00023136"/>
    </source>
</evidence>
<evidence type="ECO:0000313" key="8">
    <source>
        <dbReference type="Proteomes" id="UP000278143"/>
    </source>
</evidence>
<sequence length="601" mass="64675">SIRRYLQRLLPIARWLPYYNRRWLMRDATAGLTIGVMVVPQSIAYAHLAGLPAEHGLYTALMGILAYAALGTAKDINVGPAAVLSLYIGQGVQQVVKNHTELGDAAHLVVLASMMALITGSMVALLGLLRMGILLDFISSPVVVGFTFGAGIDIMLTQLPKLLGVTGVNSNESTFDIIHALSIRLKSASLPDLGVGLSAVAMLLALKAVSGRFGARSRVARIVGSGRIAITVVFYTLVSFLVAVAGHGDDEATGRRHPLHILRRIPGGLPAPSVPAIDGALFQQLLVASMLPFLQTIIEHITIAKAISRMNGYNADPSQELVALGLSNITTAFFSGFGVSGAMSRSMMVAQMGARTPLNSIFSSIVVCGSLLFLPPAFYYIPDACLAAIIITSVFGLMRGPRTFIKLWRINPVDMFTCLVAFVFTVIFNIAIGISAAVALSIALMLYKIARPDCILLEPCIDNPDVYVDPSLPDVVTRPPPPGILVFRVEEAIIFPNAHYVRQQLLKAVQRQCASGRPPVALEDELWCNNGLVGNKVTHHRGDDKAEQRPRIRAVIMDFSAVNNIDASGLQVLLDLKSTIATYAGESAHPFEMHFVAVKKR</sequence>
<feature type="domain" description="STAS" evidence="6">
    <location>
        <begin position="482"/>
        <end position="601"/>
    </location>
</feature>
<dbReference type="InterPro" id="IPR001902">
    <property type="entry name" value="SLC26A/SulP_fam"/>
</dbReference>
<feature type="transmembrane region" description="Helical" evidence="5">
    <location>
        <begin position="227"/>
        <end position="246"/>
    </location>
</feature>
<evidence type="ECO:0000256" key="5">
    <source>
        <dbReference type="SAM" id="Phobius"/>
    </source>
</evidence>
<feature type="transmembrane region" description="Helical" evidence="5">
    <location>
        <begin position="419"/>
        <end position="447"/>
    </location>
</feature>
<dbReference type="Gene3D" id="3.30.750.24">
    <property type="entry name" value="STAS domain"/>
    <property type="match status" value="1"/>
</dbReference>
<dbReference type="SUPFAM" id="SSF52091">
    <property type="entry name" value="SpoIIaa-like"/>
    <property type="match status" value="1"/>
</dbReference>